<feature type="compositionally biased region" description="Basic and acidic residues" evidence="1">
    <location>
        <begin position="210"/>
        <end position="221"/>
    </location>
</feature>
<dbReference type="PANTHER" id="PTHR20883:SF46">
    <property type="entry name" value="PHYTANOYL-COA HYDROXYLASE"/>
    <property type="match status" value="1"/>
</dbReference>
<evidence type="ECO:0000313" key="2">
    <source>
        <dbReference type="EMBL" id="SVC62958.1"/>
    </source>
</evidence>
<protein>
    <recommendedName>
        <fullName evidence="3">Fe2OG dioxygenase domain-containing protein</fullName>
    </recommendedName>
</protein>
<dbReference type="AlphaFoldDB" id="A0A382NR32"/>
<feature type="region of interest" description="Disordered" evidence="1">
    <location>
        <begin position="207"/>
        <end position="232"/>
    </location>
</feature>
<dbReference type="Pfam" id="PF05721">
    <property type="entry name" value="PhyH"/>
    <property type="match status" value="1"/>
</dbReference>
<sequence length="232" mass="26773">MRTETDRLLDSVDHPEQWKFQGSDLHVSGKENSVMEKLVNWRPSWEALREMGLGDFKSHGGYIILSKPPGGPPLYWHQDWMDWNDPVSLAPWPQYLFLSYYLVDTDLVNGCFQIIPGTHRKRIPLHDELEIPHQETAYFADEDDQAMFAKHRDAVDVPVKAGSLVIGEGRTLHAARGNQSDKRRTLLLGWHERPRDTIPSYWTGDVPEDLLDRDPDAEYPRTRVPGEYLVSE</sequence>
<organism evidence="2">
    <name type="scientific">marine metagenome</name>
    <dbReference type="NCBI Taxonomy" id="408172"/>
    <lineage>
        <taxon>unclassified sequences</taxon>
        <taxon>metagenomes</taxon>
        <taxon>ecological metagenomes</taxon>
    </lineage>
</organism>
<evidence type="ECO:0000256" key="1">
    <source>
        <dbReference type="SAM" id="MobiDB-lite"/>
    </source>
</evidence>
<gene>
    <name evidence="2" type="ORF">METZ01_LOCUS315812</name>
</gene>
<dbReference type="EMBL" id="UINC01101829">
    <property type="protein sequence ID" value="SVC62958.1"/>
    <property type="molecule type" value="Genomic_DNA"/>
</dbReference>
<accession>A0A382NR32</accession>
<reference evidence="2" key="1">
    <citation type="submission" date="2018-05" db="EMBL/GenBank/DDBJ databases">
        <authorList>
            <person name="Lanie J.A."/>
            <person name="Ng W.-L."/>
            <person name="Kazmierczak K.M."/>
            <person name="Andrzejewski T.M."/>
            <person name="Davidsen T.M."/>
            <person name="Wayne K.J."/>
            <person name="Tettelin H."/>
            <person name="Glass J.I."/>
            <person name="Rusch D."/>
            <person name="Podicherti R."/>
            <person name="Tsui H.-C.T."/>
            <person name="Winkler M.E."/>
        </authorList>
    </citation>
    <scope>NUCLEOTIDE SEQUENCE</scope>
</reference>
<evidence type="ECO:0008006" key="3">
    <source>
        <dbReference type="Google" id="ProtNLM"/>
    </source>
</evidence>
<dbReference type="Gene3D" id="2.60.120.620">
    <property type="entry name" value="q2cbj1_9rhob like domain"/>
    <property type="match status" value="1"/>
</dbReference>
<dbReference type="PANTHER" id="PTHR20883">
    <property type="entry name" value="PHYTANOYL-COA DIOXYGENASE DOMAIN CONTAINING 1"/>
    <property type="match status" value="1"/>
</dbReference>
<dbReference type="SUPFAM" id="SSF51197">
    <property type="entry name" value="Clavaminate synthase-like"/>
    <property type="match status" value="1"/>
</dbReference>
<name>A0A382NR32_9ZZZZ</name>
<dbReference type="InterPro" id="IPR008775">
    <property type="entry name" value="Phytyl_CoA_dOase-like"/>
</dbReference>
<proteinExistence type="predicted"/>